<keyword evidence="2" id="KW-1185">Reference proteome</keyword>
<evidence type="ECO:0000313" key="1">
    <source>
        <dbReference type="EMBL" id="GAA3656452.1"/>
    </source>
</evidence>
<accession>A0ABP7BE91</accession>
<sequence length="157" mass="15695">MLADDEVRHILIERNAEMGATGGAVGGGAAGGRAGAAGGASGGRIGGRLGARLFTRVTGLTRTYDVPRTGAAAADVRGILQPLPASSDDDDAIVGLIGAGALGMNSAVVQVVWHADRVEATAHALEGLIDQRTAAGALLKVEDALARHRPGGDSPTR</sequence>
<name>A0ABP7BE91_9MICO</name>
<comment type="caution">
    <text evidence="1">The sequence shown here is derived from an EMBL/GenBank/DDBJ whole genome shotgun (WGS) entry which is preliminary data.</text>
</comment>
<protein>
    <submittedName>
        <fullName evidence="1">Uncharacterized protein</fullName>
    </submittedName>
</protein>
<dbReference type="Proteomes" id="UP001410795">
    <property type="component" value="Unassembled WGS sequence"/>
</dbReference>
<gene>
    <name evidence="1" type="ORF">GCM10022202_15880</name>
</gene>
<organism evidence="1 2">
    <name type="scientific">Microbacterium marinilacus</name>
    <dbReference type="NCBI Taxonomy" id="415209"/>
    <lineage>
        <taxon>Bacteria</taxon>
        <taxon>Bacillati</taxon>
        <taxon>Actinomycetota</taxon>
        <taxon>Actinomycetes</taxon>
        <taxon>Micrococcales</taxon>
        <taxon>Microbacteriaceae</taxon>
        <taxon>Microbacterium</taxon>
    </lineage>
</organism>
<reference evidence="2" key="1">
    <citation type="journal article" date="2019" name="Int. J. Syst. Evol. Microbiol.">
        <title>The Global Catalogue of Microorganisms (GCM) 10K type strain sequencing project: providing services to taxonomists for standard genome sequencing and annotation.</title>
        <authorList>
            <consortium name="The Broad Institute Genomics Platform"/>
            <consortium name="The Broad Institute Genome Sequencing Center for Infectious Disease"/>
            <person name="Wu L."/>
            <person name="Ma J."/>
        </authorList>
    </citation>
    <scope>NUCLEOTIDE SEQUENCE [LARGE SCALE GENOMIC DNA]</scope>
    <source>
        <strain evidence="2">JCM 16546</strain>
    </source>
</reference>
<evidence type="ECO:0000313" key="2">
    <source>
        <dbReference type="Proteomes" id="UP001410795"/>
    </source>
</evidence>
<dbReference type="EMBL" id="BAAAYV010000006">
    <property type="protein sequence ID" value="GAA3656452.1"/>
    <property type="molecule type" value="Genomic_DNA"/>
</dbReference>
<proteinExistence type="predicted"/>